<evidence type="ECO:0000256" key="1">
    <source>
        <dbReference type="SAM" id="Phobius"/>
    </source>
</evidence>
<feature type="transmembrane region" description="Helical" evidence="1">
    <location>
        <begin position="31"/>
        <end position="52"/>
    </location>
</feature>
<organism evidence="2 3">
    <name type="scientific">Streptococcus oralis</name>
    <dbReference type="NCBI Taxonomy" id="1303"/>
    <lineage>
        <taxon>Bacteria</taxon>
        <taxon>Bacillati</taxon>
        <taxon>Bacillota</taxon>
        <taxon>Bacilli</taxon>
        <taxon>Lactobacillales</taxon>
        <taxon>Streptococcaceae</taxon>
        <taxon>Streptococcus</taxon>
    </lineage>
</organism>
<proteinExistence type="predicted"/>
<keyword evidence="1" id="KW-1133">Transmembrane helix</keyword>
<keyword evidence="1" id="KW-0812">Transmembrane</keyword>
<dbReference type="AlphaFoldDB" id="A0A3R9LDL7"/>
<reference evidence="2 3" key="1">
    <citation type="submission" date="2018-11" db="EMBL/GenBank/DDBJ databases">
        <title>Species Designations Belie Phenotypic and Genotypic Heterogeneity in Oral Streptococci.</title>
        <authorList>
            <person name="Velsko I."/>
        </authorList>
    </citation>
    <scope>NUCLEOTIDE SEQUENCE [LARGE SCALE GENOMIC DNA]</scope>
    <source>
        <strain evidence="2 3">BCC12</strain>
    </source>
</reference>
<protein>
    <submittedName>
        <fullName evidence="2">Uncharacterized protein</fullName>
    </submittedName>
</protein>
<name>A0A3R9LDL7_STROR</name>
<dbReference type="RefSeq" id="WP_125395290.1">
    <property type="nucleotide sequence ID" value="NZ_RJPJ01000008.1"/>
</dbReference>
<comment type="caution">
    <text evidence="2">The sequence shown here is derived from an EMBL/GenBank/DDBJ whole genome shotgun (WGS) entry which is preliminary data.</text>
</comment>
<accession>A0A3R9LDL7</accession>
<evidence type="ECO:0000313" key="2">
    <source>
        <dbReference type="EMBL" id="RSJ66804.1"/>
    </source>
</evidence>
<dbReference type="EMBL" id="RJPJ01000008">
    <property type="protein sequence ID" value="RSJ66804.1"/>
    <property type="molecule type" value="Genomic_DNA"/>
</dbReference>
<keyword evidence="1" id="KW-0472">Membrane</keyword>
<evidence type="ECO:0000313" key="3">
    <source>
        <dbReference type="Proteomes" id="UP000280182"/>
    </source>
</evidence>
<dbReference type="Proteomes" id="UP000280182">
    <property type="component" value="Unassembled WGS sequence"/>
</dbReference>
<dbReference type="OrthoDB" id="2236126at2"/>
<sequence length="58" mass="6720">MADKENGILQEHIQKKLDDRQKPVKREKQEFNIIIVLGGILFLVTLLVTLIMQLRGSF</sequence>
<gene>
    <name evidence="2" type="ORF">D8802_06720</name>
</gene>